<accession>A0AAW2TQM2</accession>
<reference evidence="1" key="1">
    <citation type="submission" date="2020-06" db="EMBL/GenBank/DDBJ databases">
        <authorList>
            <person name="Li T."/>
            <person name="Hu X."/>
            <person name="Zhang T."/>
            <person name="Song X."/>
            <person name="Zhang H."/>
            <person name="Dai N."/>
            <person name="Sheng W."/>
            <person name="Hou X."/>
            <person name="Wei L."/>
        </authorList>
    </citation>
    <scope>NUCLEOTIDE SEQUENCE</scope>
    <source>
        <strain evidence="1">KEN1</strain>
        <tissue evidence="1">Leaf</tissue>
    </source>
</reference>
<sequence>MRGRPGTGGLQNAAAARNQIPAKLRTDLMEEQLATFRSQLQNSAVGSLCVFLRQERRAQGKSEVYASIHRKSSLKVNLVFHAQMFVVFLVPS</sequence>
<comment type="caution">
    <text evidence="1">The sequence shown here is derived from an EMBL/GenBank/DDBJ whole genome shotgun (WGS) entry which is preliminary data.</text>
</comment>
<gene>
    <name evidence="1" type="ORF">Slati_4005600</name>
</gene>
<organism evidence="1">
    <name type="scientific">Sesamum latifolium</name>
    <dbReference type="NCBI Taxonomy" id="2727402"/>
    <lineage>
        <taxon>Eukaryota</taxon>
        <taxon>Viridiplantae</taxon>
        <taxon>Streptophyta</taxon>
        <taxon>Embryophyta</taxon>
        <taxon>Tracheophyta</taxon>
        <taxon>Spermatophyta</taxon>
        <taxon>Magnoliopsida</taxon>
        <taxon>eudicotyledons</taxon>
        <taxon>Gunneridae</taxon>
        <taxon>Pentapetalae</taxon>
        <taxon>asterids</taxon>
        <taxon>lamiids</taxon>
        <taxon>Lamiales</taxon>
        <taxon>Pedaliaceae</taxon>
        <taxon>Sesamum</taxon>
    </lineage>
</organism>
<evidence type="ECO:0000313" key="1">
    <source>
        <dbReference type="EMBL" id="KAL0406917.1"/>
    </source>
</evidence>
<protein>
    <submittedName>
        <fullName evidence="1">Vacuolar protein sorting-associated protein</fullName>
    </submittedName>
</protein>
<dbReference type="AlphaFoldDB" id="A0AAW2TQM2"/>
<proteinExistence type="predicted"/>
<name>A0AAW2TQM2_9LAMI</name>
<reference evidence="1" key="2">
    <citation type="journal article" date="2024" name="Plant">
        <title>Genomic evolution and insights into agronomic trait innovations of Sesamum species.</title>
        <authorList>
            <person name="Miao H."/>
            <person name="Wang L."/>
            <person name="Qu L."/>
            <person name="Liu H."/>
            <person name="Sun Y."/>
            <person name="Le M."/>
            <person name="Wang Q."/>
            <person name="Wei S."/>
            <person name="Zheng Y."/>
            <person name="Lin W."/>
            <person name="Duan Y."/>
            <person name="Cao H."/>
            <person name="Xiong S."/>
            <person name="Wang X."/>
            <person name="Wei L."/>
            <person name="Li C."/>
            <person name="Ma Q."/>
            <person name="Ju M."/>
            <person name="Zhao R."/>
            <person name="Li G."/>
            <person name="Mu C."/>
            <person name="Tian Q."/>
            <person name="Mei H."/>
            <person name="Zhang T."/>
            <person name="Gao T."/>
            <person name="Zhang H."/>
        </authorList>
    </citation>
    <scope>NUCLEOTIDE SEQUENCE</scope>
    <source>
        <strain evidence="1">KEN1</strain>
    </source>
</reference>
<dbReference type="EMBL" id="JACGWN010000014">
    <property type="protein sequence ID" value="KAL0406917.1"/>
    <property type="molecule type" value="Genomic_DNA"/>
</dbReference>